<feature type="region of interest" description="Disordered" evidence="1">
    <location>
        <begin position="99"/>
        <end position="132"/>
    </location>
</feature>
<dbReference type="EMBL" id="BRXZ01003836">
    <property type="protein sequence ID" value="GMH62934.1"/>
    <property type="molecule type" value="Genomic_DNA"/>
</dbReference>
<dbReference type="Proteomes" id="UP001165082">
    <property type="component" value="Unassembled WGS sequence"/>
</dbReference>
<reference evidence="3" key="1">
    <citation type="submission" date="2022-07" db="EMBL/GenBank/DDBJ databases">
        <title>Genome analysis of Parmales, a sister group of diatoms, reveals the evolutionary specialization of diatoms from phago-mixotrophs to photoautotrophs.</title>
        <authorList>
            <person name="Ban H."/>
            <person name="Sato S."/>
            <person name="Yoshikawa S."/>
            <person name="Kazumasa Y."/>
            <person name="Nakamura Y."/>
            <person name="Ichinomiya M."/>
            <person name="Saitoh K."/>
            <person name="Sato N."/>
            <person name="Blanc-Mathieu R."/>
            <person name="Endo H."/>
            <person name="Kuwata A."/>
            <person name="Ogata H."/>
        </authorList>
    </citation>
    <scope>NUCLEOTIDE SEQUENCE</scope>
</reference>
<sequence length="166" mass="18876">MVISGMRISALVLFSSTVSSFDPFSHHQLGHSDSKLQNRFTKSSKRLRASSDDVESSSGPFRFIGKFFEEMDNFIDDATSRRLGGGAKFYGKRKSGFYGSSDEMKKQNSKVNDPTEDYQGPTNSGYFVWKKDEETGRMTPKTRMKGKTIERSPSFWDKIYENEGDE</sequence>
<proteinExistence type="predicted"/>
<evidence type="ECO:0000256" key="2">
    <source>
        <dbReference type="SAM" id="SignalP"/>
    </source>
</evidence>
<dbReference type="AlphaFoldDB" id="A0A9W7A6S1"/>
<evidence type="ECO:0000313" key="3">
    <source>
        <dbReference type="EMBL" id="GMH62934.1"/>
    </source>
</evidence>
<accession>A0A9W7A6S1</accession>
<keyword evidence="4" id="KW-1185">Reference proteome</keyword>
<protein>
    <submittedName>
        <fullName evidence="3">Uncharacterized protein</fullName>
    </submittedName>
</protein>
<evidence type="ECO:0000256" key="1">
    <source>
        <dbReference type="SAM" id="MobiDB-lite"/>
    </source>
</evidence>
<gene>
    <name evidence="3" type="ORF">TrRE_jg5123</name>
</gene>
<feature type="signal peptide" evidence="2">
    <location>
        <begin position="1"/>
        <end position="20"/>
    </location>
</feature>
<name>A0A9W7A6S1_9STRA</name>
<feature type="chain" id="PRO_5040805221" evidence="2">
    <location>
        <begin position="21"/>
        <end position="166"/>
    </location>
</feature>
<dbReference type="OrthoDB" id="40753at2759"/>
<evidence type="ECO:0000313" key="4">
    <source>
        <dbReference type="Proteomes" id="UP001165082"/>
    </source>
</evidence>
<organism evidence="3 4">
    <name type="scientific">Triparma retinervis</name>
    <dbReference type="NCBI Taxonomy" id="2557542"/>
    <lineage>
        <taxon>Eukaryota</taxon>
        <taxon>Sar</taxon>
        <taxon>Stramenopiles</taxon>
        <taxon>Ochrophyta</taxon>
        <taxon>Bolidophyceae</taxon>
        <taxon>Parmales</taxon>
        <taxon>Triparmaceae</taxon>
        <taxon>Triparma</taxon>
    </lineage>
</organism>
<keyword evidence="2" id="KW-0732">Signal</keyword>
<comment type="caution">
    <text evidence="3">The sequence shown here is derived from an EMBL/GenBank/DDBJ whole genome shotgun (WGS) entry which is preliminary data.</text>
</comment>